<comment type="caution">
    <text evidence="1">The sequence shown here is derived from an EMBL/GenBank/DDBJ whole genome shotgun (WGS) entry which is preliminary data.</text>
</comment>
<proteinExistence type="predicted"/>
<protein>
    <submittedName>
        <fullName evidence="1">Uncharacterized protein</fullName>
    </submittedName>
</protein>
<reference evidence="1" key="1">
    <citation type="journal article" date="2019" name="bioRxiv">
        <title>The Genome of the Zebra Mussel, Dreissena polymorpha: A Resource for Invasive Species Research.</title>
        <authorList>
            <person name="McCartney M.A."/>
            <person name="Auch B."/>
            <person name="Kono T."/>
            <person name="Mallez S."/>
            <person name="Zhang Y."/>
            <person name="Obille A."/>
            <person name="Becker A."/>
            <person name="Abrahante J.E."/>
            <person name="Garbe J."/>
            <person name="Badalamenti J.P."/>
            <person name="Herman A."/>
            <person name="Mangelson H."/>
            <person name="Liachko I."/>
            <person name="Sullivan S."/>
            <person name="Sone E.D."/>
            <person name="Koren S."/>
            <person name="Silverstein K.A.T."/>
            <person name="Beckman K.B."/>
            <person name="Gohl D.M."/>
        </authorList>
    </citation>
    <scope>NUCLEOTIDE SEQUENCE</scope>
    <source>
        <strain evidence="1">Duluth1</strain>
        <tissue evidence="1">Whole animal</tissue>
    </source>
</reference>
<sequence>MFRPTARRCHRREVTFLTLLSSTTLPFLSSTINLRIRPRVNGHLVNGTRPRVVRGGLEVREPVADHFRFFQVAAGPRLELRHPPVLVADD</sequence>
<dbReference type="EMBL" id="JAIWYP010000010">
    <property type="protein sequence ID" value="KAH3749168.1"/>
    <property type="molecule type" value="Genomic_DNA"/>
</dbReference>
<keyword evidence="2" id="KW-1185">Reference proteome</keyword>
<organism evidence="1 2">
    <name type="scientific">Dreissena polymorpha</name>
    <name type="common">Zebra mussel</name>
    <name type="synonym">Mytilus polymorpha</name>
    <dbReference type="NCBI Taxonomy" id="45954"/>
    <lineage>
        <taxon>Eukaryota</taxon>
        <taxon>Metazoa</taxon>
        <taxon>Spiralia</taxon>
        <taxon>Lophotrochozoa</taxon>
        <taxon>Mollusca</taxon>
        <taxon>Bivalvia</taxon>
        <taxon>Autobranchia</taxon>
        <taxon>Heteroconchia</taxon>
        <taxon>Euheterodonta</taxon>
        <taxon>Imparidentia</taxon>
        <taxon>Neoheterodontei</taxon>
        <taxon>Myida</taxon>
        <taxon>Dreissenoidea</taxon>
        <taxon>Dreissenidae</taxon>
        <taxon>Dreissena</taxon>
    </lineage>
</organism>
<evidence type="ECO:0000313" key="1">
    <source>
        <dbReference type="EMBL" id="KAH3749168.1"/>
    </source>
</evidence>
<reference evidence="1" key="2">
    <citation type="submission" date="2020-11" db="EMBL/GenBank/DDBJ databases">
        <authorList>
            <person name="McCartney M.A."/>
            <person name="Auch B."/>
            <person name="Kono T."/>
            <person name="Mallez S."/>
            <person name="Becker A."/>
            <person name="Gohl D.M."/>
            <person name="Silverstein K.A.T."/>
            <person name="Koren S."/>
            <person name="Bechman K.B."/>
            <person name="Herman A."/>
            <person name="Abrahante J.E."/>
            <person name="Garbe J."/>
        </authorList>
    </citation>
    <scope>NUCLEOTIDE SEQUENCE</scope>
    <source>
        <strain evidence="1">Duluth1</strain>
        <tissue evidence="1">Whole animal</tissue>
    </source>
</reference>
<dbReference type="AlphaFoldDB" id="A0A9D4I6J5"/>
<dbReference type="Proteomes" id="UP000828390">
    <property type="component" value="Unassembled WGS sequence"/>
</dbReference>
<name>A0A9D4I6J5_DREPO</name>
<gene>
    <name evidence="1" type="ORF">DPMN_183659</name>
</gene>
<accession>A0A9D4I6J5</accession>
<evidence type="ECO:0000313" key="2">
    <source>
        <dbReference type="Proteomes" id="UP000828390"/>
    </source>
</evidence>